<evidence type="ECO:0000313" key="2">
    <source>
        <dbReference type="Proteomes" id="UP001458880"/>
    </source>
</evidence>
<dbReference type="AlphaFoldDB" id="A0AAW1LT63"/>
<dbReference type="Proteomes" id="UP001458880">
    <property type="component" value="Unassembled WGS sequence"/>
</dbReference>
<organism evidence="1 2">
    <name type="scientific">Popillia japonica</name>
    <name type="common">Japanese beetle</name>
    <dbReference type="NCBI Taxonomy" id="7064"/>
    <lineage>
        <taxon>Eukaryota</taxon>
        <taxon>Metazoa</taxon>
        <taxon>Ecdysozoa</taxon>
        <taxon>Arthropoda</taxon>
        <taxon>Hexapoda</taxon>
        <taxon>Insecta</taxon>
        <taxon>Pterygota</taxon>
        <taxon>Neoptera</taxon>
        <taxon>Endopterygota</taxon>
        <taxon>Coleoptera</taxon>
        <taxon>Polyphaga</taxon>
        <taxon>Scarabaeiformia</taxon>
        <taxon>Scarabaeidae</taxon>
        <taxon>Rutelinae</taxon>
        <taxon>Popillia</taxon>
    </lineage>
</organism>
<keyword evidence="2" id="KW-1185">Reference proteome</keyword>
<reference evidence="1 2" key="1">
    <citation type="journal article" date="2024" name="BMC Genomics">
        <title>De novo assembly and annotation of Popillia japonica's genome with initial clues to its potential as an invasive pest.</title>
        <authorList>
            <person name="Cucini C."/>
            <person name="Boschi S."/>
            <person name="Funari R."/>
            <person name="Cardaioli E."/>
            <person name="Iannotti N."/>
            <person name="Marturano G."/>
            <person name="Paoli F."/>
            <person name="Bruttini M."/>
            <person name="Carapelli A."/>
            <person name="Frati F."/>
            <person name="Nardi F."/>
        </authorList>
    </citation>
    <scope>NUCLEOTIDE SEQUENCE [LARGE SCALE GENOMIC DNA]</scope>
    <source>
        <strain evidence="1">DMR45628</strain>
    </source>
</reference>
<dbReference type="EMBL" id="JASPKY010000099">
    <property type="protein sequence ID" value="KAK9737529.1"/>
    <property type="molecule type" value="Genomic_DNA"/>
</dbReference>
<gene>
    <name evidence="1" type="ORF">QE152_g10691</name>
</gene>
<protein>
    <submittedName>
        <fullName evidence="1">Uncharacterized protein</fullName>
    </submittedName>
</protein>
<proteinExistence type="predicted"/>
<evidence type="ECO:0000313" key="1">
    <source>
        <dbReference type="EMBL" id="KAK9737529.1"/>
    </source>
</evidence>
<accession>A0AAW1LT63</accession>
<comment type="caution">
    <text evidence="1">The sequence shown here is derived from an EMBL/GenBank/DDBJ whole genome shotgun (WGS) entry which is preliminary data.</text>
</comment>
<name>A0AAW1LT63_POPJA</name>
<sequence>MLPKNKELSACIGIAGTFTLNNVGGSKSGYQHFALKLVSTEVYLRVGYEARLTEARPKTRVVTVLASNKLEVVASVENRLPTLESIPEILGLVAGVPNKLGTDVVRAPKVPPNPGAALVAVSIVLSNAEAEVARVPNVLPNVDALLVLGVPKLLPNTGAVLAAEVPKVLPNDGADDATGKPNHVDPTPVKTLVVIIVAPKGEPNPVEVVGCVVLVVRQFGVPAVMNLMLN</sequence>